<gene>
    <name evidence="1" type="ORF">S01H1_63890</name>
</gene>
<evidence type="ECO:0000313" key="1">
    <source>
        <dbReference type="EMBL" id="GAG39173.1"/>
    </source>
</evidence>
<protein>
    <submittedName>
        <fullName evidence="1">Uncharacterized protein</fullName>
    </submittedName>
</protein>
<reference evidence="1" key="1">
    <citation type="journal article" date="2014" name="Front. Microbiol.">
        <title>High frequency of phylogenetically diverse reductive dehalogenase-homologous genes in deep subseafloor sedimentary metagenomes.</title>
        <authorList>
            <person name="Kawai M."/>
            <person name="Futagami T."/>
            <person name="Toyoda A."/>
            <person name="Takaki Y."/>
            <person name="Nishi S."/>
            <person name="Hori S."/>
            <person name="Arai W."/>
            <person name="Tsubouchi T."/>
            <person name="Morono Y."/>
            <person name="Uchiyama I."/>
            <person name="Ito T."/>
            <person name="Fujiyama A."/>
            <person name="Inagaki F."/>
            <person name="Takami H."/>
        </authorList>
    </citation>
    <scope>NUCLEOTIDE SEQUENCE</scope>
    <source>
        <strain evidence="1">Expedition CK06-06</strain>
    </source>
</reference>
<comment type="caution">
    <text evidence="1">The sequence shown here is derived from an EMBL/GenBank/DDBJ whole genome shotgun (WGS) entry which is preliminary data.</text>
</comment>
<sequence>MLVSVVVAKLSPDKSKPATRKAKMPKTISPFIASIPIWKLVNA</sequence>
<proteinExistence type="predicted"/>
<dbReference type="AlphaFoldDB" id="X0XR97"/>
<accession>X0XR97</accession>
<dbReference type="EMBL" id="BARS01042075">
    <property type="protein sequence ID" value="GAG39173.1"/>
    <property type="molecule type" value="Genomic_DNA"/>
</dbReference>
<name>X0XR97_9ZZZZ</name>
<organism evidence="1">
    <name type="scientific">marine sediment metagenome</name>
    <dbReference type="NCBI Taxonomy" id="412755"/>
    <lineage>
        <taxon>unclassified sequences</taxon>
        <taxon>metagenomes</taxon>
        <taxon>ecological metagenomes</taxon>
    </lineage>
</organism>